<dbReference type="SUPFAM" id="SSF53822">
    <property type="entry name" value="Periplasmic binding protein-like I"/>
    <property type="match status" value="1"/>
</dbReference>
<dbReference type="AlphaFoldDB" id="A0A087DJX6"/>
<dbReference type="Proteomes" id="UP000029033">
    <property type="component" value="Unassembled WGS sequence"/>
</dbReference>
<dbReference type="GO" id="GO:0003700">
    <property type="term" value="F:DNA-binding transcription factor activity"/>
    <property type="evidence" value="ECO:0007669"/>
    <property type="project" value="TreeGrafter"/>
</dbReference>
<accession>A0A087DJX6</accession>
<evidence type="ECO:0000256" key="2">
    <source>
        <dbReference type="ARBA" id="ARBA00023125"/>
    </source>
</evidence>
<dbReference type="OrthoDB" id="3510266at2"/>
<dbReference type="SUPFAM" id="SSF47413">
    <property type="entry name" value="lambda repressor-like DNA-binding domains"/>
    <property type="match status" value="1"/>
</dbReference>
<dbReference type="Gene3D" id="1.10.260.40">
    <property type="entry name" value="lambda repressor-like DNA-binding domains"/>
    <property type="match status" value="1"/>
</dbReference>
<evidence type="ECO:0000313" key="7">
    <source>
        <dbReference type="Proteomes" id="UP000029033"/>
    </source>
</evidence>
<dbReference type="PANTHER" id="PTHR30146">
    <property type="entry name" value="LACI-RELATED TRANSCRIPTIONAL REPRESSOR"/>
    <property type="match status" value="1"/>
</dbReference>
<dbReference type="CDD" id="cd06267">
    <property type="entry name" value="PBP1_LacI_sugar_binding-like"/>
    <property type="match status" value="1"/>
</dbReference>
<dbReference type="PANTHER" id="PTHR30146:SF109">
    <property type="entry name" value="HTH-TYPE TRANSCRIPTIONAL REGULATOR GALS"/>
    <property type="match status" value="1"/>
</dbReference>
<organism evidence="6 7">
    <name type="scientific">Bifidobacterium scardovii</name>
    <dbReference type="NCBI Taxonomy" id="158787"/>
    <lineage>
        <taxon>Bacteria</taxon>
        <taxon>Bacillati</taxon>
        <taxon>Actinomycetota</taxon>
        <taxon>Actinomycetes</taxon>
        <taxon>Bifidobacteriales</taxon>
        <taxon>Bifidobacteriaceae</taxon>
        <taxon>Bifidobacterium</taxon>
    </lineage>
</organism>
<dbReference type="eggNOG" id="COG1609">
    <property type="taxonomic scope" value="Bacteria"/>
</dbReference>
<dbReference type="InterPro" id="IPR000843">
    <property type="entry name" value="HTH_LacI"/>
</dbReference>
<proteinExistence type="predicted"/>
<keyword evidence="7" id="KW-1185">Reference proteome</keyword>
<evidence type="ECO:0000313" key="6">
    <source>
        <dbReference type="EMBL" id="KFI95826.1"/>
    </source>
</evidence>
<evidence type="ECO:0000256" key="4">
    <source>
        <dbReference type="SAM" id="MobiDB-lite"/>
    </source>
</evidence>
<dbReference type="STRING" id="158787.BSCA_1121"/>
<protein>
    <submittedName>
        <fullName evidence="6">Transcriptional regulator, LacI family</fullName>
    </submittedName>
</protein>
<evidence type="ECO:0000256" key="1">
    <source>
        <dbReference type="ARBA" id="ARBA00023015"/>
    </source>
</evidence>
<dbReference type="InterPro" id="IPR010982">
    <property type="entry name" value="Lambda_DNA-bd_dom_sf"/>
</dbReference>
<dbReference type="EMBL" id="JGZO01000001">
    <property type="protein sequence ID" value="KFI95826.1"/>
    <property type="molecule type" value="Genomic_DNA"/>
</dbReference>
<dbReference type="InterPro" id="IPR046335">
    <property type="entry name" value="LacI/GalR-like_sensor"/>
</dbReference>
<dbReference type="Gene3D" id="3.40.50.2300">
    <property type="match status" value="2"/>
</dbReference>
<keyword evidence="1" id="KW-0805">Transcription regulation</keyword>
<feature type="domain" description="HTH lacI-type" evidence="5">
    <location>
        <begin position="2"/>
        <end position="56"/>
    </location>
</feature>
<dbReference type="PROSITE" id="PS00356">
    <property type="entry name" value="HTH_LACI_1"/>
    <property type="match status" value="1"/>
</dbReference>
<dbReference type="CDD" id="cd01392">
    <property type="entry name" value="HTH_LacI"/>
    <property type="match status" value="1"/>
</dbReference>
<dbReference type="RefSeq" id="WP_033516602.1">
    <property type="nucleotide sequence ID" value="NZ_CAUPKV010000016.1"/>
</dbReference>
<evidence type="ECO:0000256" key="3">
    <source>
        <dbReference type="ARBA" id="ARBA00023163"/>
    </source>
</evidence>
<feature type="region of interest" description="Disordered" evidence="4">
    <location>
        <begin position="319"/>
        <end position="346"/>
    </location>
</feature>
<gene>
    <name evidence="6" type="ORF">BSCA_1121</name>
</gene>
<dbReference type="GO" id="GO:0000976">
    <property type="term" value="F:transcription cis-regulatory region binding"/>
    <property type="evidence" value="ECO:0007669"/>
    <property type="project" value="TreeGrafter"/>
</dbReference>
<keyword evidence="2" id="KW-0238">DNA-binding</keyword>
<sequence>MSTLHDVALAAGVSDSTVSRALRGMDTVRPKTRQRVAEAAKQLGFTLTRSASSLASGKTMRVVILFDGPVNAWFNANCLQGALEVLAPEGYDLVPVIAMTRPELEDFFAKLPGSGNNMDGLILPSFLLEDSYSQALTSLHIPAVALDTSSTTQLPASIVLDNKGAMYDAVRFLHGLGHRRIGYVEHPSPAPFESSSHLRERYFLEAAKRMGYTDGDVTVFPKQSLVERMPIDEATAEITGRIVSAPNRPTAICVEIDEAAFDIMQRLRVLGIRVPQDMSVVGFDDHEAAALADLTTIHQDPQLMARAAAQKLLTMMRGGTLDEPSTTFRTTLIPRGSTAPPPQDRP</sequence>
<dbReference type="PROSITE" id="PS50932">
    <property type="entry name" value="HTH_LACI_2"/>
    <property type="match status" value="1"/>
</dbReference>
<dbReference type="SMART" id="SM00354">
    <property type="entry name" value="HTH_LACI"/>
    <property type="match status" value="1"/>
</dbReference>
<evidence type="ECO:0000259" key="5">
    <source>
        <dbReference type="PROSITE" id="PS50932"/>
    </source>
</evidence>
<name>A0A087DJX6_9BIFI</name>
<dbReference type="Pfam" id="PF13377">
    <property type="entry name" value="Peripla_BP_3"/>
    <property type="match status" value="1"/>
</dbReference>
<dbReference type="GeneID" id="85165039"/>
<keyword evidence="3" id="KW-0804">Transcription</keyword>
<dbReference type="Pfam" id="PF00356">
    <property type="entry name" value="LacI"/>
    <property type="match status" value="1"/>
</dbReference>
<reference evidence="6 7" key="1">
    <citation type="submission" date="2014-03" db="EMBL/GenBank/DDBJ databases">
        <title>Genomics of Bifidobacteria.</title>
        <authorList>
            <person name="Ventura M."/>
            <person name="Milani C."/>
            <person name="Lugli G.A."/>
        </authorList>
    </citation>
    <scope>NUCLEOTIDE SEQUENCE [LARGE SCALE GENOMIC DNA]</scope>
    <source>
        <strain evidence="6 7">LMG 21589</strain>
    </source>
</reference>
<dbReference type="InterPro" id="IPR028082">
    <property type="entry name" value="Peripla_BP_I"/>
</dbReference>
<comment type="caution">
    <text evidence="6">The sequence shown here is derived from an EMBL/GenBank/DDBJ whole genome shotgun (WGS) entry which is preliminary data.</text>
</comment>